<keyword evidence="1" id="KW-0808">Transferase</keyword>
<proteinExistence type="predicted"/>
<dbReference type="EMBL" id="BKCJ010977525">
    <property type="protein sequence ID" value="GFC58434.1"/>
    <property type="molecule type" value="Genomic_DNA"/>
</dbReference>
<keyword evidence="1" id="KW-0695">RNA-directed DNA polymerase</keyword>
<protein>
    <submittedName>
        <fullName evidence="1">RNA-directed DNA polymerase, eukaryota, reverse transcriptase zinc-binding domain protein</fullName>
    </submittedName>
</protein>
<accession>A0A699Q259</accession>
<organism evidence="1">
    <name type="scientific">Tanacetum cinerariifolium</name>
    <name type="common">Dalmatian daisy</name>
    <name type="synonym">Chrysanthemum cinerariifolium</name>
    <dbReference type="NCBI Taxonomy" id="118510"/>
    <lineage>
        <taxon>Eukaryota</taxon>
        <taxon>Viridiplantae</taxon>
        <taxon>Streptophyta</taxon>
        <taxon>Embryophyta</taxon>
        <taxon>Tracheophyta</taxon>
        <taxon>Spermatophyta</taxon>
        <taxon>Magnoliopsida</taxon>
        <taxon>eudicotyledons</taxon>
        <taxon>Gunneridae</taxon>
        <taxon>Pentapetalae</taxon>
        <taxon>asterids</taxon>
        <taxon>campanulids</taxon>
        <taxon>Asterales</taxon>
        <taxon>Asteraceae</taxon>
        <taxon>Asteroideae</taxon>
        <taxon>Anthemideae</taxon>
        <taxon>Anthemidinae</taxon>
        <taxon>Tanacetum</taxon>
    </lineage>
</organism>
<feature type="non-terminal residue" evidence="1">
    <location>
        <position position="204"/>
    </location>
</feature>
<keyword evidence="1" id="KW-0548">Nucleotidyltransferase</keyword>
<name>A0A699Q259_TANCI</name>
<gene>
    <name evidence="1" type="ORF">Tci_830404</name>
</gene>
<dbReference type="AlphaFoldDB" id="A0A699Q259"/>
<sequence length="204" mass="23126">KTLSIGGRLTLLKSVLGAILLCTLSIYKAPVGVLHEMEMICNKFFIGGDSLEKKMTWIAWNKVLASKKKGGLGYLCYILTLKGFDFLSHCKIRVGNGHNTIFWLDKWVLDIPLCVRFPRIFALELVQGSSVAAKWEAISFDASFRRHIRDGAERHQWLELLSLLDSVFLSSSADRWFCNLRGDGDFWVKEIRTAIDDLLLPYVG</sequence>
<dbReference type="GO" id="GO:0003964">
    <property type="term" value="F:RNA-directed DNA polymerase activity"/>
    <property type="evidence" value="ECO:0007669"/>
    <property type="project" value="UniProtKB-KW"/>
</dbReference>
<evidence type="ECO:0000313" key="1">
    <source>
        <dbReference type="EMBL" id="GFC58434.1"/>
    </source>
</evidence>
<reference evidence="1" key="1">
    <citation type="journal article" date="2019" name="Sci. Rep.">
        <title>Draft genome of Tanacetum cinerariifolium, the natural source of mosquito coil.</title>
        <authorList>
            <person name="Yamashiro T."/>
            <person name="Shiraishi A."/>
            <person name="Satake H."/>
            <person name="Nakayama K."/>
        </authorList>
    </citation>
    <scope>NUCLEOTIDE SEQUENCE</scope>
</reference>
<dbReference type="PANTHER" id="PTHR33116:SF79">
    <property type="entry name" value="REVERSE TRANSCRIPTASE DOMAIN, ZINC FINGER, CCHC-TYPE-RELATED"/>
    <property type="match status" value="1"/>
</dbReference>
<feature type="non-terminal residue" evidence="1">
    <location>
        <position position="1"/>
    </location>
</feature>
<dbReference type="PANTHER" id="PTHR33116">
    <property type="entry name" value="REVERSE TRANSCRIPTASE ZINC-BINDING DOMAIN-CONTAINING PROTEIN-RELATED-RELATED"/>
    <property type="match status" value="1"/>
</dbReference>
<comment type="caution">
    <text evidence="1">The sequence shown here is derived from an EMBL/GenBank/DDBJ whole genome shotgun (WGS) entry which is preliminary data.</text>
</comment>